<proteinExistence type="predicted"/>
<dbReference type="InterPro" id="IPR018713">
    <property type="entry name" value="MPAB/Lcp_cat_dom"/>
</dbReference>
<gene>
    <name evidence="2" type="ORF">GCM10011600_21450</name>
</gene>
<organism evidence="2 3">
    <name type="scientific">Pseudolysinimonas yzui</name>
    <dbReference type="NCBI Taxonomy" id="2708254"/>
    <lineage>
        <taxon>Bacteria</taxon>
        <taxon>Bacillati</taxon>
        <taxon>Actinomycetota</taxon>
        <taxon>Actinomycetes</taxon>
        <taxon>Micrococcales</taxon>
        <taxon>Microbacteriaceae</taxon>
        <taxon>Pseudolysinimonas</taxon>
    </lineage>
</organism>
<dbReference type="RefSeq" id="WP_191283506.1">
    <property type="nucleotide sequence ID" value="NZ_BNAI01000004.1"/>
</dbReference>
<keyword evidence="3" id="KW-1185">Reference proteome</keyword>
<accession>A0A8J3M275</accession>
<protein>
    <recommendedName>
        <fullName evidence="1">ER-bound oxygenase mpaB/mpaB'/Rubber oxygenase catalytic domain-containing protein</fullName>
    </recommendedName>
</protein>
<evidence type="ECO:0000259" key="1">
    <source>
        <dbReference type="Pfam" id="PF09995"/>
    </source>
</evidence>
<feature type="domain" description="ER-bound oxygenase mpaB/mpaB'/Rubber oxygenase catalytic" evidence="1">
    <location>
        <begin position="10"/>
        <end position="223"/>
    </location>
</feature>
<evidence type="ECO:0000313" key="2">
    <source>
        <dbReference type="EMBL" id="GHF20236.1"/>
    </source>
</evidence>
<dbReference type="Proteomes" id="UP000617531">
    <property type="component" value="Unassembled WGS sequence"/>
</dbReference>
<reference evidence="2" key="1">
    <citation type="journal article" date="2014" name="Int. J. Syst. Evol. Microbiol.">
        <title>Complete genome sequence of Corynebacterium casei LMG S-19264T (=DSM 44701T), isolated from a smear-ripened cheese.</title>
        <authorList>
            <consortium name="US DOE Joint Genome Institute (JGI-PGF)"/>
            <person name="Walter F."/>
            <person name="Albersmeier A."/>
            <person name="Kalinowski J."/>
            <person name="Ruckert C."/>
        </authorList>
    </citation>
    <scope>NUCLEOTIDE SEQUENCE</scope>
    <source>
        <strain evidence="2">CGMCC 1.16548</strain>
    </source>
</reference>
<reference evidence="2" key="2">
    <citation type="submission" date="2020-09" db="EMBL/GenBank/DDBJ databases">
        <authorList>
            <person name="Sun Q."/>
            <person name="Zhou Y."/>
        </authorList>
    </citation>
    <scope>NUCLEOTIDE SEQUENCE</scope>
    <source>
        <strain evidence="2">CGMCC 1.16548</strain>
    </source>
</reference>
<dbReference type="AlphaFoldDB" id="A0A8J3M275"/>
<dbReference type="PANTHER" id="PTHR36151">
    <property type="entry name" value="BLR2777 PROTEIN"/>
    <property type="match status" value="1"/>
</dbReference>
<dbReference type="EMBL" id="BNAI01000004">
    <property type="protein sequence ID" value="GHF20236.1"/>
    <property type="molecule type" value="Genomic_DNA"/>
</dbReference>
<dbReference type="PANTHER" id="PTHR36151:SF3">
    <property type="entry name" value="ER-BOUND OXYGENASE MPAB_MPAB'_RUBBER OXYGENASE CATALYTIC DOMAIN-CONTAINING PROTEIN"/>
    <property type="match status" value="1"/>
</dbReference>
<dbReference type="GO" id="GO:0016491">
    <property type="term" value="F:oxidoreductase activity"/>
    <property type="evidence" value="ECO:0007669"/>
    <property type="project" value="InterPro"/>
</dbReference>
<dbReference type="Pfam" id="PF09995">
    <property type="entry name" value="MPAB_Lcp_cat"/>
    <property type="match status" value="1"/>
</dbReference>
<name>A0A8J3M275_9MICO</name>
<sequence length="250" mass="27271">MFERSAAFRHYAADSSLVLGGLAAILLQLAHPVVARGVAESSSFASDPLKRLHHTLAYVYAVHLGSPHQHAQAARRVDSAHARVIGARDPDAQLWVTATLTHTGMQVHELLHGRLADDLAAEIHAAGRDLGTSLQLPADVWPADRAAFDRYWNATLLSLEVGDDARSVAAELLAARAAPWWLRALLPAAREFTATLLPPALRSAYGLPDHPRRGRAVVAVVRLLTRVTPRRLRELPSRRLLAPLSRRASE</sequence>
<comment type="caution">
    <text evidence="2">The sequence shown here is derived from an EMBL/GenBank/DDBJ whole genome shotgun (WGS) entry which is preliminary data.</text>
</comment>
<evidence type="ECO:0000313" key="3">
    <source>
        <dbReference type="Proteomes" id="UP000617531"/>
    </source>
</evidence>